<dbReference type="SMART" id="SM00287">
    <property type="entry name" value="SH3b"/>
    <property type="match status" value="1"/>
</dbReference>
<dbReference type="GO" id="GO:0009253">
    <property type="term" value="P:peptidoglycan catabolic process"/>
    <property type="evidence" value="ECO:0007669"/>
    <property type="project" value="InterPro"/>
</dbReference>
<accession>A0A0R2IQS6</accession>
<sequence>MTNKILHTIRNNRYQLLIVFFFLIITVLLTRMLFMDKTVRVGLDQVAVRTGPALSYKKVGSLSEDTRVTVLKNKNGWIRVRYHDHHFGWIPQWLTNRTFPAQKATNLSEATIVLDPGHGGNDSGALGINQKHEEKTYTLKTAQAVKKALENRGARVFMTRSSDVYVGLAPRPALANKHKADAFISFHYDSAPTNNSGSGDTTYYYHKDTSLRLAQIINARLKEKIALDNRGVQFGDFEVIRDNYRPALLIEGGYINTNKDFRQISSHHYRKQVSQAIATGLNQFFSNN</sequence>
<dbReference type="AlphaFoldDB" id="A0A0R2IQS6"/>
<keyword evidence="3" id="KW-0472">Membrane</keyword>
<keyword evidence="2" id="KW-0961">Cell wall biogenesis/degradation</keyword>
<reference evidence="5 6" key="1">
    <citation type="journal article" date="2015" name="Genome Announc.">
        <title>Expanding the biotechnology potential of lactobacilli through comparative genomics of 213 strains and associated genera.</title>
        <authorList>
            <person name="Sun Z."/>
            <person name="Harris H.M."/>
            <person name="McCann A."/>
            <person name="Guo C."/>
            <person name="Argimon S."/>
            <person name="Zhang W."/>
            <person name="Yang X."/>
            <person name="Jeffery I.B."/>
            <person name="Cooney J.C."/>
            <person name="Kagawa T.F."/>
            <person name="Liu W."/>
            <person name="Song Y."/>
            <person name="Salvetti E."/>
            <person name="Wrobel A."/>
            <person name="Rasinkangas P."/>
            <person name="Parkhill J."/>
            <person name="Rea M.C."/>
            <person name="O'Sullivan O."/>
            <person name="Ritari J."/>
            <person name="Douillard F.P."/>
            <person name="Paul Ross R."/>
            <person name="Yang R."/>
            <person name="Briner A.E."/>
            <person name="Felis G.E."/>
            <person name="de Vos W.M."/>
            <person name="Barrangou R."/>
            <person name="Klaenhammer T.R."/>
            <person name="Caufield P.W."/>
            <person name="Cui Y."/>
            <person name="Zhang H."/>
            <person name="O'Toole P.W."/>
        </authorList>
    </citation>
    <scope>NUCLEOTIDE SEQUENCE [LARGE SCALE GENOMIC DNA]</scope>
    <source>
        <strain evidence="5 6">DSM 17757</strain>
    </source>
</reference>
<dbReference type="STRING" id="319652.IV80_GL000095"/>
<keyword evidence="1" id="KW-0378">Hydrolase</keyword>
<dbReference type="SMART" id="SM00646">
    <property type="entry name" value="Ami_3"/>
    <property type="match status" value="1"/>
</dbReference>
<dbReference type="InterPro" id="IPR002508">
    <property type="entry name" value="MurNAc-LAA_cat"/>
</dbReference>
<protein>
    <submittedName>
        <fullName evidence="5">N-acetylmuramoyl-L-alanine amidase</fullName>
    </submittedName>
</protein>
<evidence type="ECO:0000256" key="1">
    <source>
        <dbReference type="ARBA" id="ARBA00022801"/>
    </source>
</evidence>
<evidence type="ECO:0000259" key="4">
    <source>
        <dbReference type="PROSITE" id="PS51781"/>
    </source>
</evidence>
<name>A0A0R2IQS6_9LACO</name>
<organism evidence="5 6">
    <name type="scientific">Pediococcus cellicola</name>
    <dbReference type="NCBI Taxonomy" id="319652"/>
    <lineage>
        <taxon>Bacteria</taxon>
        <taxon>Bacillati</taxon>
        <taxon>Bacillota</taxon>
        <taxon>Bacilli</taxon>
        <taxon>Lactobacillales</taxon>
        <taxon>Lactobacillaceae</taxon>
        <taxon>Pediococcus</taxon>
    </lineage>
</organism>
<dbReference type="GO" id="GO:0008745">
    <property type="term" value="F:N-acetylmuramoyl-L-alanine amidase activity"/>
    <property type="evidence" value="ECO:0007669"/>
    <property type="project" value="InterPro"/>
</dbReference>
<dbReference type="PANTHER" id="PTHR30404">
    <property type="entry name" value="N-ACETYLMURAMOYL-L-ALANINE AMIDASE"/>
    <property type="match status" value="1"/>
</dbReference>
<dbReference type="InterPro" id="IPR050695">
    <property type="entry name" value="N-acetylmuramoyl_amidase_3"/>
</dbReference>
<dbReference type="GO" id="GO:0071555">
    <property type="term" value="P:cell wall organization"/>
    <property type="evidence" value="ECO:0007669"/>
    <property type="project" value="UniProtKB-KW"/>
</dbReference>
<proteinExistence type="predicted"/>
<feature type="transmembrane region" description="Helical" evidence="3">
    <location>
        <begin position="14"/>
        <end position="34"/>
    </location>
</feature>
<dbReference type="CDD" id="cd02696">
    <property type="entry name" value="MurNAc-LAA"/>
    <property type="match status" value="1"/>
</dbReference>
<dbReference type="InterPro" id="IPR003646">
    <property type="entry name" value="SH3-like_bac-type"/>
</dbReference>
<dbReference type="GO" id="GO:0030288">
    <property type="term" value="C:outer membrane-bounded periplasmic space"/>
    <property type="evidence" value="ECO:0007669"/>
    <property type="project" value="TreeGrafter"/>
</dbReference>
<dbReference type="RefSeq" id="WP_057747932.1">
    <property type="nucleotide sequence ID" value="NZ_BJVH01000001.1"/>
</dbReference>
<dbReference type="PROSITE" id="PS51781">
    <property type="entry name" value="SH3B"/>
    <property type="match status" value="1"/>
</dbReference>
<dbReference type="SUPFAM" id="SSF53187">
    <property type="entry name" value="Zn-dependent exopeptidases"/>
    <property type="match status" value="1"/>
</dbReference>
<dbReference type="Proteomes" id="UP000051568">
    <property type="component" value="Unassembled WGS sequence"/>
</dbReference>
<keyword evidence="6" id="KW-1185">Reference proteome</keyword>
<dbReference type="PATRIC" id="fig|319652.3.peg.97"/>
<evidence type="ECO:0000256" key="2">
    <source>
        <dbReference type="ARBA" id="ARBA00023316"/>
    </source>
</evidence>
<dbReference type="Pfam" id="PF08239">
    <property type="entry name" value="SH3_3"/>
    <property type="match status" value="1"/>
</dbReference>
<evidence type="ECO:0000313" key="5">
    <source>
        <dbReference type="EMBL" id="KRN67554.1"/>
    </source>
</evidence>
<evidence type="ECO:0000256" key="3">
    <source>
        <dbReference type="SAM" id="Phobius"/>
    </source>
</evidence>
<dbReference type="EMBL" id="JQBR01000001">
    <property type="protein sequence ID" value="KRN67554.1"/>
    <property type="molecule type" value="Genomic_DNA"/>
</dbReference>
<dbReference type="Gene3D" id="2.30.30.40">
    <property type="entry name" value="SH3 Domains"/>
    <property type="match status" value="1"/>
</dbReference>
<keyword evidence="3" id="KW-1133">Transmembrane helix</keyword>
<feature type="domain" description="SH3b" evidence="4">
    <location>
        <begin position="34"/>
        <end position="98"/>
    </location>
</feature>
<comment type="caution">
    <text evidence="5">The sequence shown here is derived from an EMBL/GenBank/DDBJ whole genome shotgun (WGS) entry which is preliminary data.</text>
</comment>
<dbReference type="PANTHER" id="PTHR30404:SF7">
    <property type="entry name" value="CELL WALL AMIDASE LYTH-RELATED"/>
    <property type="match status" value="1"/>
</dbReference>
<dbReference type="Pfam" id="PF01520">
    <property type="entry name" value="Amidase_3"/>
    <property type="match status" value="1"/>
</dbReference>
<evidence type="ECO:0000313" key="6">
    <source>
        <dbReference type="Proteomes" id="UP000051568"/>
    </source>
</evidence>
<gene>
    <name evidence="5" type="ORF">IV80_GL000095</name>
</gene>
<dbReference type="OrthoDB" id="9806267at2"/>
<dbReference type="Gene3D" id="3.40.630.40">
    <property type="entry name" value="Zn-dependent exopeptidases"/>
    <property type="match status" value="1"/>
</dbReference>
<keyword evidence="3" id="KW-0812">Transmembrane</keyword>